<evidence type="ECO:0000313" key="3">
    <source>
        <dbReference type="Proteomes" id="UP000187209"/>
    </source>
</evidence>
<keyword evidence="1" id="KW-0175">Coiled coil</keyword>
<dbReference type="AlphaFoldDB" id="A0A1R2C7F7"/>
<evidence type="ECO:0000256" key="1">
    <source>
        <dbReference type="SAM" id="Coils"/>
    </source>
</evidence>
<keyword evidence="3" id="KW-1185">Reference proteome</keyword>
<reference evidence="2 3" key="1">
    <citation type="submission" date="2016-11" db="EMBL/GenBank/DDBJ databases">
        <title>The macronuclear genome of Stentor coeruleus: a giant cell with tiny introns.</title>
        <authorList>
            <person name="Slabodnick M."/>
            <person name="Ruby J.G."/>
            <person name="Reiff S.B."/>
            <person name="Swart E.C."/>
            <person name="Gosai S."/>
            <person name="Prabakaran S."/>
            <person name="Witkowska E."/>
            <person name="Larue G.E."/>
            <person name="Fisher S."/>
            <person name="Freeman R.M."/>
            <person name="Gunawardena J."/>
            <person name="Chu W."/>
            <person name="Stover N.A."/>
            <person name="Gregory B.D."/>
            <person name="Nowacki M."/>
            <person name="Derisi J."/>
            <person name="Roy S.W."/>
            <person name="Marshall W.F."/>
            <person name="Sood P."/>
        </authorList>
    </citation>
    <scope>NUCLEOTIDE SEQUENCE [LARGE SCALE GENOMIC DNA]</scope>
    <source>
        <strain evidence="2">WM001</strain>
    </source>
</reference>
<dbReference type="EMBL" id="MPUH01000253">
    <property type="protein sequence ID" value="OMJ84929.1"/>
    <property type="molecule type" value="Genomic_DNA"/>
</dbReference>
<comment type="caution">
    <text evidence="2">The sequence shown here is derived from an EMBL/GenBank/DDBJ whole genome shotgun (WGS) entry which is preliminary data.</text>
</comment>
<evidence type="ECO:0000313" key="2">
    <source>
        <dbReference type="EMBL" id="OMJ84929.1"/>
    </source>
</evidence>
<accession>A0A1R2C7F7</accession>
<sequence length="207" mass="23692">MIFLMCDTLRSETQHSLEIKSPKIKKFHEGSVPNTSKVPFLPLLSIRTNAIEEMYKEVKEIKSVITELEEKNKVNSQCIEMGKIRINELEARQARLKIKAGLGSTNDERKEELSNKLKKLQSSWKKNSMKMKQNIAELEEEVKLLSIRADSIRNLLFRKGQQHRLLKKSLNDSGSHSESGSHSCDFLNSSGQLRTILYTPSLNSLLH</sequence>
<gene>
    <name evidence="2" type="ORF">SteCoe_13832</name>
</gene>
<dbReference type="Proteomes" id="UP000187209">
    <property type="component" value="Unassembled WGS sequence"/>
</dbReference>
<protein>
    <submittedName>
        <fullName evidence="2">Uncharacterized protein</fullName>
    </submittedName>
</protein>
<organism evidence="2 3">
    <name type="scientific">Stentor coeruleus</name>
    <dbReference type="NCBI Taxonomy" id="5963"/>
    <lineage>
        <taxon>Eukaryota</taxon>
        <taxon>Sar</taxon>
        <taxon>Alveolata</taxon>
        <taxon>Ciliophora</taxon>
        <taxon>Postciliodesmatophora</taxon>
        <taxon>Heterotrichea</taxon>
        <taxon>Heterotrichida</taxon>
        <taxon>Stentoridae</taxon>
        <taxon>Stentor</taxon>
    </lineage>
</organism>
<proteinExistence type="predicted"/>
<name>A0A1R2C7F7_9CILI</name>
<feature type="coiled-coil region" evidence="1">
    <location>
        <begin position="121"/>
        <end position="155"/>
    </location>
</feature>